<dbReference type="Gene3D" id="3.20.20.370">
    <property type="entry name" value="Glycoside hydrolase/deacetylase"/>
    <property type="match status" value="1"/>
</dbReference>
<proteinExistence type="predicted"/>
<dbReference type="SUPFAM" id="SSF88713">
    <property type="entry name" value="Glycoside hydrolase/deacetylase"/>
    <property type="match status" value="1"/>
</dbReference>
<dbReference type="Proteomes" id="UP000766904">
    <property type="component" value="Unassembled WGS sequence"/>
</dbReference>
<evidence type="ECO:0000313" key="4">
    <source>
        <dbReference type="Proteomes" id="UP000766904"/>
    </source>
</evidence>
<dbReference type="AlphaFoldDB" id="A0A8J8TSI3"/>
<gene>
    <name evidence="3" type="ORF">CV102_07260</name>
</gene>
<reference evidence="3" key="1">
    <citation type="submission" date="2017-11" db="EMBL/GenBank/DDBJ databases">
        <authorList>
            <person name="Kajale S.C."/>
            <person name="Sharma A."/>
        </authorList>
    </citation>
    <scope>NUCLEOTIDE SEQUENCE</scope>
    <source>
        <strain evidence="3">LS1_42</strain>
    </source>
</reference>
<protein>
    <submittedName>
        <fullName evidence="3">Polysaccharide deacetylase</fullName>
    </submittedName>
</protein>
<evidence type="ECO:0000259" key="2">
    <source>
        <dbReference type="Pfam" id="PF01522"/>
    </source>
</evidence>
<evidence type="ECO:0000256" key="1">
    <source>
        <dbReference type="SAM" id="MobiDB-lite"/>
    </source>
</evidence>
<dbReference type="OrthoDB" id="248140at2157"/>
<organism evidence="3 4">
    <name type="scientific">Natronococcus pandeyae</name>
    <dbReference type="NCBI Taxonomy" id="2055836"/>
    <lineage>
        <taxon>Archaea</taxon>
        <taxon>Methanobacteriati</taxon>
        <taxon>Methanobacteriota</taxon>
        <taxon>Stenosarchaea group</taxon>
        <taxon>Halobacteria</taxon>
        <taxon>Halobacteriales</taxon>
        <taxon>Natrialbaceae</taxon>
        <taxon>Natronococcus</taxon>
    </lineage>
</organism>
<feature type="region of interest" description="Disordered" evidence="1">
    <location>
        <begin position="31"/>
        <end position="72"/>
    </location>
</feature>
<feature type="compositionally biased region" description="Acidic residues" evidence="1">
    <location>
        <begin position="34"/>
        <end position="66"/>
    </location>
</feature>
<name>A0A8J8TSI3_9EURY</name>
<keyword evidence="4" id="KW-1185">Reference proteome</keyword>
<dbReference type="GO" id="GO:0016810">
    <property type="term" value="F:hydrolase activity, acting on carbon-nitrogen (but not peptide) bonds"/>
    <property type="evidence" value="ECO:0007669"/>
    <property type="project" value="InterPro"/>
</dbReference>
<sequence>MDNGNDTTHGSSRRRMLAALGVTSATVAGCLDFLSDDESEEEGSDDADDSGGDGNESENGEDETDSEGVQWPAINDGELLEDFEGELYQRSGDVSPAPDEARRGSQAAVVENEDGGEAGLSVYFSDNIDLTESDVSVAIKPESANRIYVEFIAPGRSRRLTTVRVIPDEYTGWLRLDCGYEHKPADEPDLSEVSAINILATNDDRPVQMYIDDLRRTESVDNGKVILSFFDGFDSQYEIAAEMLEERGWTAAVAVNPEAIGAGDRMDVDQLQELQERGWDICSYPAPSTALSELPEDRQRRELEHAQELLAENGFEDGARHLFVPDDRMDQTTHEIVRDVHESAFLFGACTSTMPPTGRHMISHIWGPDLHGGVRRHINLADQYNQLTVLRLPRIVDEDEVEGNRMTLDDFEHLVNHIEHRGLDVITPSDLVDGTYERDNDDEDVSADRPDGTIFEAGKSYEFDGSGSETTSTFSLDEGVATASFSHDGDDEFTVELAGNGGDVLTTTAGNTAGESIVIVEEGTYQLDIEADDTWSLALSQPEIHGDDLTEPPIERSGTGSSFVGPIWAEDDLSLSLAHDGDGEFIVDGHGADGSSESIVNRTGSFDNSRSYAADGTVWINIEADGEWTLEVN</sequence>
<dbReference type="GO" id="GO:0005975">
    <property type="term" value="P:carbohydrate metabolic process"/>
    <property type="evidence" value="ECO:0007669"/>
    <property type="project" value="InterPro"/>
</dbReference>
<dbReference type="Pfam" id="PF01522">
    <property type="entry name" value="Polysacc_deac_1"/>
    <property type="match status" value="1"/>
</dbReference>
<comment type="caution">
    <text evidence="3">The sequence shown here is derived from an EMBL/GenBank/DDBJ whole genome shotgun (WGS) entry which is preliminary data.</text>
</comment>
<dbReference type="InterPro" id="IPR002509">
    <property type="entry name" value="NODB_dom"/>
</dbReference>
<dbReference type="RefSeq" id="WP_148857223.1">
    <property type="nucleotide sequence ID" value="NZ_PHNJ01000003.1"/>
</dbReference>
<dbReference type="EMBL" id="PHNJ01000003">
    <property type="protein sequence ID" value="TYL39085.1"/>
    <property type="molecule type" value="Genomic_DNA"/>
</dbReference>
<dbReference type="InterPro" id="IPR011330">
    <property type="entry name" value="Glyco_hydro/deAcase_b/a-brl"/>
</dbReference>
<feature type="region of interest" description="Disordered" evidence="1">
    <location>
        <begin position="90"/>
        <end position="114"/>
    </location>
</feature>
<dbReference type="CDD" id="cd10970">
    <property type="entry name" value="CE4_DAC_u1_6s"/>
    <property type="match status" value="1"/>
</dbReference>
<evidence type="ECO:0000313" key="3">
    <source>
        <dbReference type="EMBL" id="TYL39085.1"/>
    </source>
</evidence>
<feature type="domain" description="NodB homology" evidence="2">
    <location>
        <begin position="221"/>
        <end position="339"/>
    </location>
</feature>
<accession>A0A8J8TSI3</accession>